<dbReference type="AlphaFoldDB" id="B6H333"/>
<reference evidence="1 2" key="1">
    <citation type="journal article" date="2008" name="Nat. Biotechnol.">
        <title>Genome sequencing and analysis of the filamentous fungus Penicillium chrysogenum.</title>
        <authorList>
            <person name="van den Berg M.A."/>
            <person name="Albang R."/>
            <person name="Albermann K."/>
            <person name="Badger J.H."/>
            <person name="Daran J.-M."/>
            <person name="Driessen A.J.M."/>
            <person name="Garcia-Estrada C."/>
            <person name="Fedorova N.D."/>
            <person name="Harris D.M."/>
            <person name="Heijne W.H.M."/>
            <person name="Joardar V.S."/>
            <person name="Kiel J.A.K.W."/>
            <person name="Kovalchuk A."/>
            <person name="Martin J.F."/>
            <person name="Nierman W.C."/>
            <person name="Nijland J.G."/>
            <person name="Pronk J.T."/>
            <person name="Roubos J.A."/>
            <person name="van der Klei I.J."/>
            <person name="van Peij N.N.M.E."/>
            <person name="Veenhuis M."/>
            <person name="von Doehren H."/>
            <person name="Wagner C."/>
            <person name="Wortman J.R."/>
            <person name="Bovenberg R.A.L."/>
        </authorList>
    </citation>
    <scope>NUCLEOTIDE SEQUENCE [LARGE SCALE GENOMIC DNA]</scope>
    <source>
        <strain evidence="2">ATCC 28089 / DSM 1075 / NRRL 1951 / Wisconsin 54-1255</strain>
    </source>
</reference>
<evidence type="ECO:0000313" key="2">
    <source>
        <dbReference type="Proteomes" id="UP000000724"/>
    </source>
</evidence>
<dbReference type="OMA" id="HEPYNVG"/>
<dbReference type="HOGENOM" id="CLU_883099_0_0_1"/>
<sequence length="368" mass="42476">MCDKTPGRRLLWLNVEQGCLDIGGFVAWPLYRCATQLRQSDRTSTGVGLSEKRTGWRFSTASTYVGTMPWNPRQPSIFHAEEWSIPWRSSSSEFPPEETFIERYNRQLANPEWKSIPYFLHYHSQSGGWPWGWAIYRTCYANVSDEDWARAIEKLDEACLASLEFYESAYSKAGKTYVELIREGYRNVIFEDPTLEGASEDAIQRRHRQWVDDHGLCVTSALPRLNYPLLLDERSVRSILASAEPLRPTALHSDTISHPELGGMVGYVNVLDGDFVFEERGGDDGEYYFGLARIHLDCLFSFCRNCERLMDEQDWGSWGMDQPDYVPYVDGRSLEVESKQLFLSTPGRLHDVERTARITELEYKGNQW</sequence>
<dbReference type="GeneID" id="8311700"/>
<dbReference type="VEuPathDB" id="FungiDB:PCH_Pc13g12670"/>
<dbReference type="KEGG" id="pcs:N7525_002760"/>
<dbReference type="EMBL" id="AM920428">
    <property type="protein sequence ID" value="CAP92336.1"/>
    <property type="molecule type" value="Genomic_DNA"/>
</dbReference>
<keyword evidence="2" id="KW-1185">Reference proteome</keyword>
<name>B6H333_PENRW</name>
<accession>B6H333</accession>
<gene>
    <name evidence="1" type="ORF">Pc13g12670</name>
    <name evidence="1" type="ORF">PCH_Pc13g12670</name>
</gene>
<proteinExistence type="predicted"/>
<protein>
    <submittedName>
        <fullName evidence="1">Uncharacterized protein</fullName>
    </submittedName>
</protein>
<dbReference type="Proteomes" id="UP000000724">
    <property type="component" value="Contig Pc00c13"/>
</dbReference>
<organism evidence="1 2">
    <name type="scientific">Penicillium rubens (strain ATCC 28089 / DSM 1075 / NRRL 1951 / Wisconsin 54-1255)</name>
    <name type="common">Penicillium chrysogenum</name>
    <dbReference type="NCBI Taxonomy" id="500485"/>
    <lineage>
        <taxon>Eukaryota</taxon>
        <taxon>Fungi</taxon>
        <taxon>Dikarya</taxon>
        <taxon>Ascomycota</taxon>
        <taxon>Pezizomycotina</taxon>
        <taxon>Eurotiomycetes</taxon>
        <taxon>Eurotiomycetidae</taxon>
        <taxon>Eurotiales</taxon>
        <taxon>Aspergillaceae</taxon>
        <taxon>Penicillium</taxon>
        <taxon>Penicillium chrysogenum species complex</taxon>
    </lineage>
</organism>
<evidence type="ECO:0000313" key="1">
    <source>
        <dbReference type="EMBL" id="CAP92336.1"/>
    </source>
</evidence>
<dbReference type="STRING" id="500485.B6H333"/>
<dbReference type="OrthoDB" id="6499973at2759"/>
<dbReference type="eggNOG" id="ENOG502SX1Y">
    <property type="taxonomic scope" value="Eukaryota"/>
</dbReference>